<feature type="region of interest" description="Disordered" evidence="4">
    <location>
        <begin position="500"/>
        <end position="526"/>
    </location>
</feature>
<feature type="compositionally biased region" description="Polar residues" evidence="4">
    <location>
        <begin position="577"/>
        <end position="588"/>
    </location>
</feature>
<evidence type="ECO:0000313" key="5">
    <source>
        <dbReference type="Ensembl" id="ENSECRP00000012465.1"/>
    </source>
</evidence>
<dbReference type="PANTHER" id="PTHR16088:SF3">
    <property type="entry name" value="GON-4-LIKE PROTEIN"/>
    <property type="match status" value="1"/>
</dbReference>
<proteinExistence type="predicted"/>
<dbReference type="PANTHER" id="PTHR16088">
    <property type="entry name" value="YY1 ASSOCIATED PROTEIN-RELATED"/>
    <property type="match status" value="1"/>
</dbReference>
<dbReference type="InterPro" id="IPR052435">
    <property type="entry name" value="YY1-Transcr_Regul"/>
</dbReference>
<evidence type="ECO:0000256" key="2">
    <source>
        <dbReference type="ARBA" id="ARBA00023163"/>
    </source>
</evidence>
<keyword evidence="2" id="KW-0804">Transcription</keyword>
<evidence type="ECO:0000256" key="1">
    <source>
        <dbReference type="ARBA" id="ARBA00023015"/>
    </source>
</evidence>
<feature type="region of interest" description="Disordered" evidence="4">
    <location>
        <begin position="1"/>
        <end position="160"/>
    </location>
</feature>
<reference evidence="5" key="3">
    <citation type="submission" date="2025-09" db="UniProtKB">
        <authorList>
            <consortium name="Ensembl"/>
        </authorList>
    </citation>
    <scope>IDENTIFICATION</scope>
</reference>
<feature type="compositionally biased region" description="Acidic residues" evidence="4">
    <location>
        <begin position="511"/>
        <end position="521"/>
    </location>
</feature>
<evidence type="ECO:0000256" key="3">
    <source>
        <dbReference type="ARBA" id="ARBA00023242"/>
    </source>
</evidence>
<reference evidence="5" key="2">
    <citation type="submission" date="2025-08" db="UniProtKB">
        <authorList>
            <consortium name="Ensembl"/>
        </authorList>
    </citation>
    <scope>IDENTIFICATION</scope>
</reference>
<feature type="compositionally biased region" description="Basic residues" evidence="4">
    <location>
        <begin position="139"/>
        <end position="149"/>
    </location>
</feature>
<feature type="compositionally biased region" description="Polar residues" evidence="4">
    <location>
        <begin position="113"/>
        <end position="124"/>
    </location>
</feature>
<keyword evidence="3" id="KW-0539">Nucleus</keyword>
<feature type="compositionally biased region" description="Acidic residues" evidence="4">
    <location>
        <begin position="260"/>
        <end position="291"/>
    </location>
</feature>
<evidence type="ECO:0000256" key="4">
    <source>
        <dbReference type="SAM" id="MobiDB-lite"/>
    </source>
</evidence>
<dbReference type="GO" id="GO:0005634">
    <property type="term" value="C:nucleus"/>
    <property type="evidence" value="ECO:0007669"/>
    <property type="project" value="TreeGrafter"/>
</dbReference>
<dbReference type="Proteomes" id="UP000694620">
    <property type="component" value="Chromosome 2"/>
</dbReference>
<feature type="compositionally biased region" description="Basic and acidic residues" evidence="4">
    <location>
        <begin position="81"/>
        <end position="96"/>
    </location>
</feature>
<evidence type="ECO:0000313" key="6">
    <source>
        <dbReference type="Proteomes" id="UP000694620"/>
    </source>
</evidence>
<dbReference type="AlphaFoldDB" id="A0A8C4SCA2"/>
<evidence type="ECO:0008006" key="7">
    <source>
        <dbReference type="Google" id="ProtNLM"/>
    </source>
</evidence>
<feature type="compositionally biased region" description="Polar residues" evidence="4">
    <location>
        <begin position="31"/>
        <end position="55"/>
    </location>
</feature>
<dbReference type="GeneTree" id="ENSGT00390000016256"/>
<protein>
    <recommendedName>
        <fullName evidence="7">GON-4-like protein</fullName>
    </recommendedName>
</protein>
<accession>A0A8C4SCA2</accession>
<dbReference type="GO" id="GO:0006355">
    <property type="term" value="P:regulation of DNA-templated transcription"/>
    <property type="evidence" value="ECO:0007669"/>
    <property type="project" value="TreeGrafter"/>
</dbReference>
<reference evidence="5" key="1">
    <citation type="submission" date="2021-06" db="EMBL/GenBank/DDBJ databases">
        <authorList>
            <consortium name="Wellcome Sanger Institute Data Sharing"/>
        </authorList>
    </citation>
    <scope>NUCLEOTIDE SEQUENCE [LARGE SCALE GENOMIC DNA]</scope>
</reference>
<keyword evidence="1" id="KW-0805">Transcription regulation</keyword>
<feature type="compositionally biased region" description="Polar residues" evidence="4">
    <location>
        <begin position="321"/>
        <end position="332"/>
    </location>
</feature>
<feature type="compositionally biased region" description="Acidic residues" evidence="4">
    <location>
        <begin position="450"/>
        <end position="475"/>
    </location>
</feature>
<sequence>MSPAKKRKTASPELIQPKVSRKDDSFVTHHSPVTTDVKASSPQQSASTLMQTGQMDSAEGPTSYEREETPDTQTGVLLPRVKTEVKPTLQDSDHESTLCLKDVSAEPDVGTTDCESPTEDNSGTGLVITVGESDEEKKNKKKKSIKKKKESSGELASASSRCDFEMDGQLDRVLESQAKQHNLTAVNVRNIIHEVIKNEHVVAMMKAAISDTQDMPLFEPKMTRSKLKEVVEKGVVIPTWNISPIKKPSEMKCPQFVDIPLEEEDSSDEEYRPDEEEEDETAEETFLESDVESTASSPRGGRGSRPRTPFEQLETEEERSCSPSQGDSTVTLPQRHISVEVAPMGPPPPPKPVKHHTPSRPTQDSTFMEKLHAVEEELALSPVCLDSYQPLDESLIAFRTRSKRPLKNVPLGLLEAELQAPDITPDMYDTGTNEDKEWQCWLAGLMTTEVENEEEGDDDDDPEYNFLEDLDEPDQEDFRNDRAVRITKKEVSELMEELFETFQDEMRVPEHDDEGPEEDEEKEKPIITAKFYVPQAMKFEEPLANMLIERRRTVKEQLEAWRQRRAMASARGDSPEAPSQSTVLSPSQCPAPLF</sequence>
<organism evidence="5 6">
    <name type="scientific">Erpetoichthys calabaricus</name>
    <name type="common">Rope fish</name>
    <name type="synonym">Calamoichthys calabaricus</name>
    <dbReference type="NCBI Taxonomy" id="27687"/>
    <lineage>
        <taxon>Eukaryota</taxon>
        <taxon>Metazoa</taxon>
        <taxon>Chordata</taxon>
        <taxon>Craniata</taxon>
        <taxon>Vertebrata</taxon>
        <taxon>Euteleostomi</taxon>
        <taxon>Actinopterygii</taxon>
        <taxon>Polypteriformes</taxon>
        <taxon>Polypteridae</taxon>
        <taxon>Erpetoichthys</taxon>
    </lineage>
</organism>
<name>A0A8C4SCA2_ERPCA</name>
<dbReference type="GO" id="GO:0003712">
    <property type="term" value="F:transcription coregulator activity"/>
    <property type="evidence" value="ECO:0007669"/>
    <property type="project" value="TreeGrafter"/>
</dbReference>
<feature type="region of interest" description="Disordered" evidence="4">
    <location>
        <begin position="450"/>
        <end position="481"/>
    </location>
</feature>
<dbReference type="Ensembl" id="ENSECRT00000012679.1">
    <property type="protein sequence ID" value="ENSECRP00000012465.1"/>
    <property type="gene ID" value="ENSECRG00000008315.1"/>
</dbReference>
<feature type="region of interest" description="Disordered" evidence="4">
    <location>
        <begin position="258"/>
        <end position="364"/>
    </location>
</feature>
<feature type="region of interest" description="Disordered" evidence="4">
    <location>
        <begin position="563"/>
        <end position="594"/>
    </location>
</feature>
<keyword evidence="6" id="KW-1185">Reference proteome</keyword>